<feature type="active site" description="Charge relay system" evidence="5">
    <location>
        <position position="379"/>
    </location>
</feature>
<reference evidence="7 8" key="1">
    <citation type="submission" date="2012-12" db="EMBL/GenBank/DDBJ databases">
        <title>Genome assembly of Marinobacter sp. AK21.</title>
        <authorList>
            <person name="Khatri I."/>
            <person name="Kumar R."/>
            <person name="Vaidya B."/>
            <person name="Subramanian S."/>
            <person name="Pinnaka A."/>
        </authorList>
    </citation>
    <scope>NUCLEOTIDE SEQUENCE [LARGE SCALE GENOMIC DNA]</scope>
    <source>
        <strain evidence="7 8">AK21</strain>
    </source>
</reference>
<dbReference type="InterPro" id="IPR017309">
    <property type="entry name" value="Pept_S8A_subtilisin_proteobac"/>
</dbReference>
<feature type="active site" description="Charge relay system" evidence="5">
    <location>
        <position position="331"/>
    </location>
</feature>
<feature type="active site" description="Charge relay system" evidence="5">
    <location>
        <position position="557"/>
    </location>
</feature>
<dbReference type="PIRSF" id="PIRSF037893">
    <property type="entry name" value="Subtilisin_rel_Maqu_2796"/>
    <property type="match status" value="1"/>
</dbReference>
<dbReference type="PROSITE" id="PS00137">
    <property type="entry name" value="SUBTILASE_HIS"/>
    <property type="match status" value="1"/>
</dbReference>
<dbReference type="InterPro" id="IPR015500">
    <property type="entry name" value="Peptidase_S8_subtilisin-rel"/>
</dbReference>
<dbReference type="SUPFAM" id="SSF52743">
    <property type="entry name" value="Subtilisin-like"/>
    <property type="match status" value="1"/>
</dbReference>
<dbReference type="PROSITE" id="PS51257">
    <property type="entry name" value="PROKAR_LIPOPROTEIN"/>
    <property type="match status" value="1"/>
</dbReference>
<dbReference type="PROSITE" id="PS00138">
    <property type="entry name" value="SUBTILASE_SER"/>
    <property type="match status" value="1"/>
</dbReference>
<dbReference type="InterPro" id="IPR022398">
    <property type="entry name" value="Peptidase_S8_His-AS"/>
</dbReference>
<dbReference type="InterPro" id="IPR023828">
    <property type="entry name" value="Peptidase_S8_Ser-AS"/>
</dbReference>
<dbReference type="STRING" id="1137280.D777_01856"/>
<evidence type="ECO:0000256" key="4">
    <source>
        <dbReference type="ARBA" id="ARBA00022825"/>
    </source>
</evidence>
<keyword evidence="3 5" id="KW-0378">Hydrolase</keyword>
<feature type="domain" description="Peptidase S8/S53" evidence="6">
    <location>
        <begin position="323"/>
        <end position="577"/>
    </location>
</feature>
<dbReference type="InterPro" id="IPR050131">
    <property type="entry name" value="Peptidase_S8_subtilisin-like"/>
</dbReference>
<evidence type="ECO:0000256" key="1">
    <source>
        <dbReference type="ARBA" id="ARBA00011073"/>
    </source>
</evidence>
<dbReference type="InterPro" id="IPR036852">
    <property type="entry name" value="Peptidase_S8/S53_dom_sf"/>
</dbReference>
<keyword evidence="2 5" id="KW-0645">Protease</keyword>
<dbReference type="Gene3D" id="2.60.120.380">
    <property type="match status" value="1"/>
</dbReference>
<evidence type="ECO:0000313" key="8">
    <source>
        <dbReference type="Proteomes" id="UP000035057"/>
    </source>
</evidence>
<name>A0A072N2R4_9GAMM</name>
<dbReference type="GO" id="GO:0006508">
    <property type="term" value="P:proteolysis"/>
    <property type="evidence" value="ECO:0007669"/>
    <property type="project" value="UniProtKB-KW"/>
</dbReference>
<dbReference type="PATRIC" id="fig|1137280.3.peg.1672"/>
<evidence type="ECO:0000259" key="6">
    <source>
        <dbReference type="Pfam" id="PF00082"/>
    </source>
</evidence>
<dbReference type="InterPro" id="IPR000209">
    <property type="entry name" value="Peptidase_S8/S53_dom"/>
</dbReference>
<dbReference type="RefSeq" id="WP_051669020.1">
    <property type="nucleotide sequence ID" value="NZ_ANIE01000005.1"/>
</dbReference>
<comment type="similarity">
    <text evidence="1 5">Belongs to the peptidase S8 family.</text>
</comment>
<organism evidence="7 8">
    <name type="scientific">Marinobacter nitratireducens</name>
    <dbReference type="NCBI Taxonomy" id="1137280"/>
    <lineage>
        <taxon>Bacteria</taxon>
        <taxon>Pseudomonadati</taxon>
        <taxon>Pseudomonadota</taxon>
        <taxon>Gammaproteobacteria</taxon>
        <taxon>Pseudomonadales</taxon>
        <taxon>Marinobacteraceae</taxon>
        <taxon>Marinobacter</taxon>
    </lineage>
</organism>
<evidence type="ECO:0000256" key="2">
    <source>
        <dbReference type="ARBA" id="ARBA00022670"/>
    </source>
</evidence>
<dbReference type="Proteomes" id="UP000035057">
    <property type="component" value="Unassembled WGS sequence"/>
</dbReference>
<dbReference type="PROSITE" id="PS51892">
    <property type="entry name" value="SUBTILASE"/>
    <property type="match status" value="1"/>
</dbReference>
<proteinExistence type="inferred from homology"/>
<evidence type="ECO:0000313" key="7">
    <source>
        <dbReference type="EMBL" id="KEF31507.1"/>
    </source>
</evidence>
<dbReference type="AlphaFoldDB" id="A0A072N2R4"/>
<dbReference type="PANTHER" id="PTHR43806:SF11">
    <property type="entry name" value="CEREVISIN-RELATED"/>
    <property type="match status" value="1"/>
</dbReference>
<sequence length="878" mass="90396">MRFKGKAVGQAKSTVVMALAGIVAACGGGGSGGSSTPENIALAGTIDIEAGTRVDSDSADVLWLNDTPLDSPQRLPPEFLLAGYVSQAGGNYPALSGLPATEYFADPFDEFSMSLQSGQTVYLQAFGTRAGSSQLELALLDGSTVLASDTTATTGQIRVAVPDTSADGTYQIKVSAIGDTPMLYVMSTSASGTTSGLSFSWPDYPFREGEAIVALADTGPGASAAALDGLSVADSRRELAPGLWHLRMNRSFAREHASENATLQWIEQLRSSPGVVSVTPNYEMKALSPVSEPLYNDPTLGQQWHYSLINAPTAWQVVGDGGIGQRVAVMDTGLFASGSGWHSEIVGNLPSPLPGGLDFVDDDSIPQDPGDELGSSVYHGTHVAGTVAAAVNGSGGAGVAYESTLLPVRVLGEGGTGSSVDLLEALQWVAGPSGGERRADIVNLSLGGLPEISSMQSAINTATGKGVIFVAAAGNSATSEKSYPAAFDNVFSVSAVDGAGRLASYSNFGSWIDLAAPGGDASRDGNADGRGDLVSSTSASFIDGSLKESYIGLQGTSMAAPHVSGVIALMKSVNPALDYGAIDGFLRSGQLTECGESGCVKTDSLGWGLIDAGKAVMAASDGSIPALLVASPAIVSLSSEGTLQQTVTVSMLSSSSGTATIDSISEQADWLSVSGIPDASATVSSFELTMTLDPDALDSGISERETVTVSYTTDEARTLDIPVVGQTVSDQQARNAGRHFVLLVNPEPVGGFYEAVAQTSATASNGRYSFAFVPDDGEEPRQLNEVSPGNYILVAGTDLDNDGLICHAGEACAEYPVAGLRQEITITRGEPLTGINMTTSYTRPTISASSPDQLPRPDFTGYRLMSADQESRKAIATP</sequence>
<evidence type="ECO:0000256" key="3">
    <source>
        <dbReference type="ARBA" id="ARBA00022801"/>
    </source>
</evidence>
<keyword evidence="4 5" id="KW-0720">Serine protease</keyword>
<keyword evidence="8" id="KW-1185">Reference proteome</keyword>
<comment type="caution">
    <text evidence="7">The sequence shown here is derived from an EMBL/GenBank/DDBJ whole genome shotgun (WGS) entry which is preliminary data.</text>
</comment>
<dbReference type="EMBL" id="ANIE01000005">
    <property type="protein sequence ID" value="KEF31507.1"/>
    <property type="molecule type" value="Genomic_DNA"/>
</dbReference>
<dbReference type="PANTHER" id="PTHR43806">
    <property type="entry name" value="PEPTIDASE S8"/>
    <property type="match status" value="1"/>
</dbReference>
<accession>A0A072N2R4</accession>
<protein>
    <submittedName>
        <fullName evidence="7">Peptidase S8 and S53, subtilisin, kexin, sedolisin</fullName>
    </submittedName>
</protein>
<evidence type="ECO:0000256" key="5">
    <source>
        <dbReference type="PROSITE-ProRule" id="PRU01240"/>
    </source>
</evidence>
<dbReference type="Gene3D" id="3.40.50.200">
    <property type="entry name" value="Peptidase S8/S53 domain"/>
    <property type="match status" value="1"/>
</dbReference>
<gene>
    <name evidence="7" type="ORF">D777_01856</name>
</gene>
<dbReference type="GO" id="GO:0004252">
    <property type="term" value="F:serine-type endopeptidase activity"/>
    <property type="evidence" value="ECO:0007669"/>
    <property type="project" value="UniProtKB-UniRule"/>
</dbReference>
<dbReference type="PRINTS" id="PR00723">
    <property type="entry name" value="SUBTILISIN"/>
</dbReference>
<dbReference type="Pfam" id="PF00082">
    <property type="entry name" value="Peptidase_S8"/>
    <property type="match status" value="1"/>
</dbReference>